<evidence type="ECO:0000256" key="4">
    <source>
        <dbReference type="ARBA" id="ARBA00022502"/>
    </source>
</evidence>
<dbReference type="OrthoDB" id="549017at2759"/>
<evidence type="ECO:0000313" key="11">
    <source>
        <dbReference type="Proteomes" id="UP000269721"/>
    </source>
</evidence>
<name>A0A4P9WBE6_9FUNG</name>
<feature type="transmembrane region" description="Helical" evidence="9">
    <location>
        <begin position="183"/>
        <end position="202"/>
    </location>
</feature>
<keyword evidence="6" id="KW-0256">Endoplasmic reticulum</keyword>
<dbReference type="PANTHER" id="PTHR13121:SF0">
    <property type="entry name" value="PHOSPHATIDYLINOSITOL GLYCAN ANCHOR BIOSYNTHESIS CLASS U PROTEIN"/>
    <property type="match status" value="1"/>
</dbReference>
<evidence type="ECO:0000256" key="2">
    <source>
        <dbReference type="ARBA" id="ARBA00004687"/>
    </source>
</evidence>
<feature type="transmembrane region" description="Helical" evidence="9">
    <location>
        <begin position="208"/>
        <end position="228"/>
    </location>
</feature>
<dbReference type="Proteomes" id="UP000269721">
    <property type="component" value="Unassembled WGS sequence"/>
</dbReference>
<proteinExistence type="inferred from homology"/>
<dbReference type="GO" id="GO:0016255">
    <property type="term" value="P:attachment of GPI anchor to protein"/>
    <property type="evidence" value="ECO:0007669"/>
    <property type="project" value="InterPro"/>
</dbReference>
<evidence type="ECO:0000313" key="10">
    <source>
        <dbReference type="EMBL" id="RKO89804.1"/>
    </source>
</evidence>
<evidence type="ECO:0000256" key="9">
    <source>
        <dbReference type="SAM" id="Phobius"/>
    </source>
</evidence>
<comment type="similarity">
    <text evidence="3">Belongs to the PIGU family.</text>
</comment>
<accession>A0A4P9WBE6</accession>
<keyword evidence="11" id="KW-1185">Reference proteome</keyword>
<feature type="transmembrane region" description="Helical" evidence="9">
    <location>
        <begin position="282"/>
        <end position="302"/>
    </location>
</feature>
<protein>
    <submittedName>
        <fullName evidence="10">GPI transamidase subunit PIG-U</fullName>
    </submittedName>
</protein>
<evidence type="ECO:0000256" key="7">
    <source>
        <dbReference type="ARBA" id="ARBA00022989"/>
    </source>
</evidence>
<sequence>PYDGGVFHQAPLLLAFFNFLPSILVPLLFVFVDYLSALQLVEIAKHKAELMAAERWPEPPADYTLVPSDIGTLYLLNPYSIITCLAQSTLVFSTLSVVMGIRYAIEGNRNLSMLCIAVAAHLSFYPLMMVAPCVMLLVQALKVDALKVSWTSLSLFGGYLAGLLGLSYLLVGSWRFLQSTYGVILFVPDLTPNIGLFWYFFIEMFDQFRPFFLCVFQVLVFIFVIPIVTRFRQHPLFVACVLTTIAAIFKSYPSVGDTALYLALLSVHHELFTYMRNTFLVFNALVYASILGPLFFNLWLYAGSGNANFFYAITLVFGLAQIILIVDVIYAMIRREWERYCVTLGDSA</sequence>
<evidence type="ECO:0000256" key="6">
    <source>
        <dbReference type="ARBA" id="ARBA00022824"/>
    </source>
</evidence>
<feature type="transmembrane region" description="Helical" evidence="9">
    <location>
        <begin position="79"/>
        <end position="101"/>
    </location>
</feature>
<gene>
    <name evidence="10" type="ORF">BDK51DRAFT_18335</name>
</gene>
<feature type="transmembrane region" description="Helical" evidence="9">
    <location>
        <begin position="308"/>
        <end position="330"/>
    </location>
</feature>
<evidence type="ECO:0000256" key="3">
    <source>
        <dbReference type="ARBA" id="ARBA00010026"/>
    </source>
</evidence>
<comment type="subcellular location">
    <subcellularLocation>
        <location evidence="1">Endoplasmic reticulum membrane</location>
        <topology evidence="1">Multi-pass membrane protein</topology>
    </subcellularLocation>
</comment>
<feature type="transmembrane region" description="Helical" evidence="9">
    <location>
        <begin position="150"/>
        <end position="171"/>
    </location>
</feature>
<evidence type="ECO:0000256" key="1">
    <source>
        <dbReference type="ARBA" id="ARBA00004477"/>
    </source>
</evidence>
<feature type="non-terminal residue" evidence="10">
    <location>
        <position position="1"/>
    </location>
</feature>
<organism evidence="10 11">
    <name type="scientific">Blyttiomyces helicus</name>
    <dbReference type="NCBI Taxonomy" id="388810"/>
    <lineage>
        <taxon>Eukaryota</taxon>
        <taxon>Fungi</taxon>
        <taxon>Fungi incertae sedis</taxon>
        <taxon>Chytridiomycota</taxon>
        <taxon>Chytridiomycota incertae sedis</taxon>
        <taxon>Chytridiomycetes</taxon>
        <taxon>Chytridiomycetes incertae sedis</taxon>
        <taxon>Blyttiomyces</taxon>
    </lineage>
</organism>
<dbReference type="PANTHER" id="PTHR13121">
    <property type="entry name" value="GPI TRANSAMIDASE COMPONENT PIG-U"/>
    <property type="match status" value="1"/>
</dbReference>
<dbReference type="GO" id="GO:0042765">
    <property type="term" value="C:GPI-anchor transamidase complex"/>
    <property type="evidence" value="ECO:0007669"/>
    <property type="project" value="InterPro"/>
</dbReference>
<dbReference type="AlphaFoldDB" id="A0A4P9WBE6"/>
<dbReference type="InterPro" id="IPR009600">
    <property type="entry name" value="PIG-U"/>
</dbReference>
<dbReference type="Pfam" id="PF06728">
    <property type="entry name" value="PIG-U"/>
    <property type="match status" value="1"/>
</dbReference>
<evidence type="ECO:0000256" key="8">
    <source>
        <dbReference type="ARBA" id="ARBA00023136"/>
    </source>
</evidence>
<reference evidence="11" key="1">
    <citation type="journal article" date="2018" name="Nat. Microbiol.">
        <title>Leveraging single-cell genomics to expand the fungal tree of life.</title>
        <authorList>
            <person name="Ahrendt S.R."/>
            <person name="Quandt C.A."/>
            <person name="Ciobanu D."/>
            <person name="Clum A."/>
            <person name="Salamov A."/>
            <person name="Andreopoulos B."/>
            <person name="Cheng J.F."/>
            <person name="Woyke T."/>
            <person name="Pelin A."/>
            <person name="Henrissat B."/>
            <person name="Reynolds N.K."/>
            <person name="Benny G.L."/>
            <person name="Smith M.E."/>
            <person name="James T.Y."/>
            <person name="Grigoriev I.V."/>
        </authorList>
    </citation>
    <scope>NUCLEOTIDE SEQUENCE [LARGE SCALE GENOMIC DNA]</scope>
</reference>
<dbReference type="EMBL" id="KZ995878">
    <property type="protein sequence ID" value="RKO89804.1"/>
    <property type="molecule type" value="Genomic_DNA"/>
</dbReference>
<keyword evidence="4" id="KW-0337">GPI-anchor biosynthesis</keyword>
<keyword evidence="5 9" id="KW-0812">Transmembrane</keyword>
<feature type="transmembrane region" description="Helical" evidence="9">
    <location>
        <begin position="12"/>
        <end position="32"/>
    </location>
</feature>
<dbReference type="UniPathway" id="UPA00196"/>
<keyword evidence="8 9" id="KW-0472">Membrane</keyword>
<keyword evidence="7 9" id="KW-1133">Transmembrane helix</keyword>
<evidence type="ECO:0000256" key="5">
    <source>
        <dbReference type="ARBA" id="ARBA00022692"/>
    </source>
</evidence>
<dbReference type="GO" id="GO:0006506">
    <property type="term" value="P:GPI anchor biosynthetic process"/>
    <property type="evidence" value="ECO:0007669"/>
    <property type="project" value="UniProtKB-UniPathway"/>
</dbReference>
<comment type="pathway">
    <text evidence="2">Glycolipid biosynthesis; glycosylphosphatidylinositol-anchor biosynthesis.</text>
</comment>
<feature type="transmembrane region" description="Helical" evidence="9">
    <location>
        <begin position="113"/>
        <end position="138"/>
    </location>
</feature>